<dbReference type="EMBL" id="ARQD01000002">
    <property type="protein sequence ID" value="KIX85249.1"/>
    <property type="molecule type" value="Genomic_DNA"/>
</dbReference>
<reference evidence="2 3" key="1">
    <citation type="journal article" date="2013" name="Proc. Natl. Acad. Sci. U.S.A.">
        <title>Candidate phylum TM6 genome recovered from a hospital sink biofilm provides genomic insights into this uncultivated phylum.</title>
        <authorList>
            <person name="McLean J.S."/>
            <person name="Lombardo M.J."/>
            <person name="Badger J.H."/>
            <person name="Edlund A."/>
            <person name="Novotny M."/>
            <person name="Yee-Greenbaum J."/>
            <person name="Vyahhi N."/>
            <person name="Hall A.P."/>
            <person name="Yang Y."/>
            <person name="Dupont C.L."/>
            <person name="Ziegler M.G."/>
            <person name="Chitsaz H."/>
            <person name="Allen A.E."/>
            <person name="Yooseph S."/>
            <person name="Tesler G."/>
            <person name="Pevzner P.A."/>
            <person name="Friedman R.M."/>
            <person name="Nealson K.H."/>
            <person name="Venter J.C."/>
            <person name="Lasken R.S."/>
        </authorList>
    </citation>
    <scope>NUCLEOTIDE SEQUENCE [LARGE SCALE GENOMIC DNA]</scope>
    <source>
        <strain evidence="2 3">TM6SC1</strain>
    </source>
</reference>
<name>A0A0D2GPI8_9BACT</name>
<feature type="transmembrane region" description="Helical" evidence="1">
    <location>
        <begin position="124"/>
        <end position="142"/>
    </location>
</feature>
<keyword evidence="1" id="KW-0812">Transmembrane</keyword>
<dbReference type="AlphaFoldDB" id="A0A0D2GPI8"/>
<keyword evidence="1" id="KW-0472">Membrane</keyword>
<accession>A0A0D2GPI8</accession>
<protein>
    <submittedName>
        <fullName evidence="2">Uncharacterized protein</fullName>
    </submittedName>
</protein>
<sequence>MLTSVCCLYGIFGIESIKRNPTLSLFLGILGTTNLANELSKSYSKINTTLTADRNESAEQEAKVKKFSLISFLIGLYCLYSLAQSYKTLPSYLAQPFLDVSVTTEYSAALLFISYEKFDARGSIFTIIMGAFAAYTCGTIFGD</sequence>
<proteinExistence type="predicted"/>
<keyword evidence="1" id="KW-1133">Transmembrane helix</keyword>
<comment type="caution">
    <text evidence="2">The sequence shown here is derived from an EMBL/GenBank/DDBJ whole genome shotgun (WGS) entry which is preliminary data.</text>
</comment>
<evidence type="ECO:0000313" key="2">
    <source>
        <dbReference type="EMBL" id="KIX85249.1"/>
    </source>
</evidence>
<dbReference type="Proteomes" id="UP000032214">
    <property type="component" value="Unassembled WGS sequence"/>
</dbReference>
<evidence type="ECO:0000313" key="3">
    <source>
        <dbReference type="Proteomes" id="UP000032214"/>
    </source>
</evidence>
<organism evidence="2 3">
    <name type="scientific">candidate division TM6 bacterium JCVI TM6SC1</name>
    <dbReference type="NCBI Taxonomy" id="1306947"/>
    <lineage>
        <taxon>Bacteria</taxon>
        <taxon>Candidatus Babelota</taxon>
        <taxon>Vermiphilus</taxon>
    </lineage>
</organism>
<feature type="transmembrane region" description="Helical" evidence="1">
    <location>
        <begin position="67"/>
        <end position="86"/>
    </location>
</feature>
<gene>
    <name evidence="2" type="ORF">J120_02950</name>
</gene>
<keyword evidence="3" id="KW-1185">Reference proteome</keyword>
<evidence type="ECO:0000256" key="1">
    <source>
        <dbReference type="SAM" id="Phobius"/>
    </source>
</evidence>